<dbReference type="Pfam" id="PF08014">
    <property type="entry name" value="MATCAP"/>
    <property type="match status" value="1"/>
</dbReference>
<comment type="caution">
    <text evidence="5">The sequence shown here is derived from an EMBL/GenBank/DDBJ whole genome shotgun (WGS) entry which is preliminary data.</text>
</comment>
<protein>
    <submittedName>
        <fullName evidence="5">Flavohemoglobin expression-modulating QEGLA motif protein</fullName>
    </submittedName>
</protein>
<keyword evidence="6" id="KW-1185">Reference proteome</keyword>
<dbReference type="PANTHER" id="PTHR31817:SF0">
    <property type="entry name" value="CHROMOSOME UNDETERMINED SCAFFOLD_67, WHOLE GENOME SHOTGUN SEQUENCE"/>
    <property type="match status" value="1"/>
</dbReference>
<dbReference type="PANTHER" id="PTHR31817">
    <property type="match status" value="1"/>
</dbReference>
<gene>
    <name evidence="5" type="ORF">SHI21_15010</name>
</gene>
<evidence type="ECO:0000313" key="6">
    <source>
        <dbReference type="Proteomes" id="UP001302274"/>
    </source>
</evidence>
<evidence type="ECO:0000313" key="5">
    <source>
        <dbReference type="EMBL" id="MEA9357536.1"/>
    </source>
</evidence>
<keyword evidence="3" id="KW-0378">Hydrolase</keyword>
<dbReference type="SMART" id="SM01154">
    <property type="entry name" value="DUF1704"/>
    <property type="match status" value="1"/>
</dbReference>
<accession>A0ABU5VWU1</accession>
<reference evidence="5 6" key="1">
    <citation type="submission" date="2023-11" db="EMBL/GenBank/DDBJ databases">
        <title>A Novel Polar Bacteriovorax (B. antarcticus) Isolated from the Biocrust in Antarctica.</title>
        <authorList>
            <person name="Mun W."/>
            <person name="Choi S.Y."/>
            <person name="Mitchell R.J."/>
        </authorList>
    </citation>
    <scope>NUCLEOTIDE SEQUENCE [LARGE SCALE GENOMIC DNA]</scope>
    <source>
        <strain evidence="5 6">PP10</strain>
    </source>
</reference>
<dbReference type="Proteomes" id="UP001302274">
    <property type="component" value="Unassembled WGS sequence"/>
</dbReference>
<evidence type="ECO:0000256" key="4">
    <source>
        <dbReference type="ARBA" id="ARBA00023049"/>
    </source>
</evidence>
<keyword evidence="2" id="KW-0645">Protease</keyword>
<dbReference type="InterPro" id="IPR012548">
    <property type="entry name" value="MATCAP"/>
</dbReference>
<evidence type="ECO:0000256" key="1">
    <source>
        <dbReference type="ARBA" id="ARBA00001947"/>
    </source>
</evidence>
<comment type="cofactor">
    <cofactor evidence="1">
        <name>Zn(2+)</name>
        <dbReference type="ChEBI" id="CHEBI:29105"/>
    </cofactor>
</comment>
<evidence type="ECO:0000256" key="2">
    <source>
        <dbReference type="ARBA" id="ARBA00022670"/>
    </source>
</evidence>
<dbReference type="EMBL" id="JAYGJQ010000002">
    <property type="protein sequence ID" value="MEA9357536.1"/>
    <property type="molecule type" value="Genomic_DNA"/>
</dbReference>
<dbReference type="RefSeq" id="WP_323577580.1">
    <property type="nucleotide sequence ID" value="NZ_JAYGJQ010000002.1"/>
</dbReference>
<keyword evidence="4" id="KW-0482">Metalloprotease</keyword>
<evidence type="ECO:0000256" key="3">
    <source>
        <dbReference type="ARBA" id="ARBA00022801"/>
    </source>
</evidence>
<organism evidence="5 6">
    <name type="scientific">Bacteriovorax antarcticus</name>
    <dbReference type="NCBI Taxonomy" id="3088717"/>
    <lineage>
        <taxon>Bacteria</taxon>
        <taxon>Pseudomonadati</taxon>
        <taxon>Bdellovibrionota</taxon>
        <taxon>Bacteriovoracia</taxon>
        <taxon>Bacteriovoracales</taxon>
        <taxon>Bacteriovoracaceae</taxon>
        <taxon>Bacteriovorax</taxon>
    </lineage>
</organism>
<sequence>MKDQKYKNTILDLSLILNELQKPIQILDSVKWQEGVDDFIIKNNFKELPTISYDNRPLKYDPSKKLQEFKELRLKISRELGPSDPLGLIIARNCMQYEDVIRMLMVRGKPQFYDYSKKLYGSANETMGDGKTKLSDLAKIMSKLLDSLNENMLGENFERSMTSEQVVDELKGRLGTYFKDEKIKIKLSDGIISDASAGSDYIKIKSDLKFSRKDLDIFEVHEGWVHLGTTLNGQTQPYAKWLAKGPPCSTVTQEGLAVIMELFNFALFPRRAKRLNDRLVACQMAENGADLLQVIEFFRNKGQADSQAIKNASRIFRGAPLTGGTPFTKDIAYLKGFVMIYNFMRTSIQEGKVDLIPFLFAGKVTLEELPTLKEYHDLGVITLPKYLPPQIKDMNGLAIWMAFSSFLDHMRLDDILKENRNQEGTNPFRKAS</sequence>
<proteinExistence type="predicted"/>
<name>A0ABU5VWU1_9BACT</name>